<evidence type="ECO:0000313" key="3">
    <source>
        <dbReference type="EMBL" id="GAA2151428.1"/>
    </source>
</evidence>
<dbReference type="InterPro" id="IPR021449">
    <property type="entry name" value="DUF3099"/>
</dbReference>
<keyword evidence="2" id="KW-0472">Membrane</keyword>
<organism evidence="3 4">
    <name type="scientific">Nocardioides koreensis</name>
    <dbReference type="NCBI Taxonomy" id="433651"/>
    <lineage>
        <taxon>Bacteria</taxon>
        <taxon>Bacillati</taxon>
        <taxon>Actinomycetota</taxon>
        <taxon>Actinomycetes</taxon>
        <taxon>Propionibacteriales</taxon>
        <taxon>Nocardioidaceae</taxon>
        <taxon>Nocardioides</taxon>
    </lineage>
</organism>
<dbReference type="Pfam" id="PF11298">
    <property type="entry name" value="DUF3099"/>
    <property type="match status" value="1"/>
</dbReference>
<dbReference type="Proteomes" id="UP001501771">
    <property type="component" value="Unassembled WGS sequence"/>
</dbReference>
<keyword evidence="4" id="KW-1185">Reference proteome</keyword>
<feature type="compositionally biased region" description="Basic and acidic residues" evidence="1">
    <location>
        <begin position="104"/>
        <end position="114"/>
    </location>
</feature>
<dbReference type="RefSeq" id="WP_344154817.1">
    <property type="nucleotide sequence ID" value="NZ_BAAAQR010000011.1"/>
</dbReference>
<proteinExistence type="predicted"/>
<sequence>MGRDQIRHREEAVRITTAASSRADDIAARQKRYVVSMSIRSACFIGAVLAGMAGLNWLWPFLIAAALILPYVAVVMANNSSSKSDGFELVDRGYGRPELGSGADPERRTGQDHI</sequence>
<feature type="region of interest" description="Disordered" evidence="1">
    <location>
        <begin position="95"/>
        <end position="114"/>
    </location>
</feature>
<evidence type="ECO:0000256" key="2">
    <source>
        <dbReference type="SAM" id="Phobius"/>
    </source>
</evidence>
<comment type="caution">
    <text evidence="3">The sequence shown here is derived from an EMBL/GenBank/DDBJ whole genome shotgun (WGS) entry which is preliminary data.</text>
</comment>
<keyword evidence="2" id="KW-1133">Transmembrane helix</keyword>
<name>A0ABP5LVC4_9ACTN</name>
<evidence type="ECO:0008006" key="5">
    <source>
        <dbReference type="Google" id="ProtNLM"/>
    </source>
</evidence>
<accession>A0ABP5LVC4</accession>
<protein>
    <recommendedName>
        <fullName evidence="5">DUF3099 domain-containing protein</fullName>
    </recommendedName>
</protein>
<gene>
    <name evidence="3" type="ORF">GCM10009844_33590</name>
</gene>
<dbReference type="EMBL" id="BAAAQR010000011">
    <property type="protein sequence ID" value="GAA2151428.1"/>
    <property type="molecule type" value="Genomic_DNA"/>
</dbReference>
<reference evidence="4" key="1">
    <citation type="journal article" date="2019" name="Int. J. Syst. Evol. Microbiol.">
        <title>The Global Catalogue of Microorganisms (GCM) 10K type strain sequencing project: providing services to taxonomists for standard genome sequencing and annotation.</title>
        <authorList>
            <consortium name="The Broad Institute Genomics Platform"/>
            <consortium name="The Broad Institute Genome Sequencing Center for Infectious Disease"/>
            <person name="Wu L."/>
            <person name="Ma J."/>
        </authorList>
    </citation>
    <scope>NUCLEOTIDE SEQUENCE [LARGE SCALE GENOMIC DNA]</scope>
    <source>
        <strain evidence="4">JCM 16022</strain>
    </source>
</reference>
<evidence type="ECO:0000256" key="1">
    <source>
        <dbReference type="SAM" id="MobiDB-lite"/>
    </source>
</evidence>
<feature type="transmembrane region" description="Helical" evidence="2">
    <location>
        <begin position="57"/>
        <end position="77"/>
    </location>
</feature>
<keyword evidence="2" id="KW-0812">Transmembrane</keyword>
<evidence type="ECO:0000313" key="4">
    <source>
        <dbReference type="Proteomes" id="UP001501771"/>
    </source>
</evidence>
<feature type="transmembrane region" description="Helical" evidence="2">
    <location>
        <begin position="33"/>
        <end position="51"/>
    </location>
</feature>